<accession>A0A248LIG4</accession>
<dbReference type="Proteomes" id="UP000197424">
    <property type="component" value="Chromosome"/>
</dbReference>
<sequence length="38" mass="4074">MGEKIWNATDCTALGRFVQQSLTELAATVIGTTSVRGF</sequence>
<dbReference type="EMBL" id="CP022115">
    <property type="protein sequence ID" value="ASJ24271.1"/>
    <property type="molecule type" value="Genomic_DNA"/>
</dbReference>
<dbReference type="AlphaFoldDB" id="A0A248LIG4"/>
<gene>
    <name evidence="1" type="ORF">LHGZ1_1440</name>
</gene>
<protein>
    <submittedName>
        <fullName evidence="1">Uncharacterized protein</fullName>
    </submittedName>
</protein>
<reference evidence="2" key="1">
    <citation type="submission" date="2017-06" db="EMBL/GenBank/DDBJ databases">
        <title>Whole genome sequence of Laribacter hongkongensis LHGZ1.</title>
        <authorList>
            <person name="Chen D."/>
            <person name="Wu H."/>
            <person name="Chen J."/>
        </authorList>
    </citation>
    <scope>NUCLEOTIDE SEQUENCE [LARGE SCALE GENOMIC DNA]</scope>
    <source>
        <strain evidence="2">LHGZ1</strain>
    </source>
</reference>
<proteinExistence type="predicted"/>
<name>A0A248LIG4_9NEIS</name>
<evidence type="ECO:0000313" key="2">
    <source>
        <dbReference type="Proteomes" id="UP000197424"/>
    </source>
</evidence>
<organism evidence="1 2">
    <name type="scientific">Laribacter hongkongensis</name>
    <dbReference type="NCBI Taxonomy" id="168471"/>
    <lineage>
        <taxon>Bacteria</taxon>
        <taxon>Pseudomonadati</taxon>
        <taxon>Pseudomonadota</taxon>
        <taxon>Betaproteobacteria</taxon>
        <taxon>Neisseriales</taxon>
        <taxon>Aquaspirillaceae</taxon>
        <taxon>Laribacter</taxon>
    </lineage>
</organism>
<evidence type="ECO:0000313" key="1">
    <source>
        <dbReference type="EMBL" id="ASJ24271.1"/>
    </source>
</evidence>